<dbReference type="EMBL" id="CP084167">
    <property type="protein sequence ID" value="UJG43637.1"/>
    <property type="molecule type" value="Genomic_DNA"/>
</dbReference>
<sequence>MVLTEADLVAKTPIKKPKTFNPLGAVLTGFFIAEGFVLIFNSLVNKSINAWYSLLGTVLVLFSILSYSISVSLTTKKIEFFRQLEKTYDLKKSLIVESILFYIGFTPVYGFFFAYGVKGVPLWVFFAVIVFSCLTFSVFMIFNIHLLQREESRMFHLLQSFYQPKKWLLLLISVLIIVSSLVFLIFVS</sequence>
<proteinExistence type="predicted"/>
<dbReference type="AlphaFoldDB" id="A0A9Y1BRJ4"/>
<reference evidence="2" key="1">
    <citation type="journal article" date="2022" name="Nat. Microbiol.">
        <title>Unique mobile elements and scalable gene flow at the prokaryote-eukaryote boundary revealed by circularized Asgard archaea genomes.</title>
        <authorList>
            <person name="Wu F."/>
            <person name="Speth D.R."/>
            <person name="Philosof A."/>
            <person name="Cremiere A."/>
            <person name="Narayanan A."/>
            <person name="Barco R.A."/>
            <person name="Connon S.A."/>
            <person name="Amend J.P."/>
            <person name="Antoshechkin I.A."/>
            <person name="Orphan V.J."/>
        </authorList>
    </citation>
    <scope>NUCLEOTIDE SEQUENCE</scope>
    <source>
        <strain evidence="2">PR6</strain>
    </source>
</reference>
<keyword evidence="1" id="KW-0472">Membrane</keyword>
<gene>
    <name evidence="2" type="ORF">K9W46_00295</name>
</gene>
<keyword evidence="1" id="KW-1133">Transmembrane helix</keyword>
<feature type="transmembrane region" description="Helical" evidence="1">
    <location>
        <begin position="50"/>
        <end position="73"/>
    </location>
</feature>
<feature type="transmembrane region" description="Helical" evidence="1">
    <location>
        <begin position="94"/>
        <end position="116"/>
    </location>
</feature>
<keyword evidence="1" id="KW-0812">Transmembrane</keyword>
<protein>
    <submittedName>
        <fullName evidence="2">Uncharacterized protein</fullName>
    </submittedName>
</protein>
<feature type="transmembrane region" description="Helical" evidence="1">
    <location>
        <begin position="167"/>
        <end position="187"/>
    </location>
</feature>
<feature type="transmembrane region" description="Helical" evidence="1">
    <location>
        <begin position="122"/>
        <end position="146"/>
    </location>
</feature>
<name>A0A9Y1BRJ4_9ARCH</name>
<evidence type="ECO:0000313" key="2">
    <source>
        <dbReference type="EMBL" id="UJG43637.1"/>
    </source>
</evidence>
<feature type="transmembrane region" description="Helical" evidence="1">
    <location>
        <begin position="20"/>
        <end position="44"/>
    </location>
</feature>
<organism evidence="2">
    <name type="scientific">Candidatus Heimdallarchaeum endolithica</name>
    <dbReference type="NCBI Taxonomy" id="2876572"/>
    <lineage>
        <taxon>Archaea</taxon>
        <taxon>Promethearchaeati</taxon>
        <taxon>Candidatus Heimdallarchaeota</taxon>
        <taxon>Candidatus Heimdallarchaeia (ex Rinke et al. 2021) (nom. nud.)</taxon>
        <taxon>Candidatus Heimdallarchaeales</taxon>
        <taxon>Candidatus Heimdallarchaeaceae</taxon>
        <taxon>Candidatus Heimdallarchaeum</taxon>
    </lineage>
</organism>
<accession>A0A9Y1BRJ4</accession>
<dbReference type="Proteomes" id="UP001200513">
    <property type="component" value="Chromosome"/>
</dbReference>
<evidence type="ECO:0000256" key="1">
    <source>
        <dbReference type="SAM" id="Phobius"/>
    </source>
</evidence>